<sequence length="131" mass="14838">MKYSILSGLCIVFAAATLVFAQQQQCQGIEILYPKTDSVIDQTEDQSTSYLILGNTVKASSLKKVLVLHEKDGIDVQEQVWIGQDDLLKVTAIQQDLSKLEINNDYWFRVLVQQDNHECLFDSGKFKVVKL</sequence>
<evidence type="ECO:0000313" key="2">
    <source>
        <dbReference type="EMBL" id="GAA5816365.1"/>
    </source>
</evidence>
<accession>A0ABP9ZB64</accession>
<dbReference type="EMBL" id="BAABUK010000031">
    <property type="protein sequence ID" value="GAA5816365.1"/>
    <property type="molecule type" value="Genomic_DNA"/>
</dbReference>
<dbReference type="Proteomes" id="UP001473302">
    <property type="component" value="Unassembled WGS sequence"/>
</dbReference>
<proteinExistence type="predicted"/>
<evidence type="ECO:0000256" key="1">
    <source>
        <dbReference type="SAM" id="SignalP"/>
    </source>
</evidence>
<gene>
    <name evidence="2" type="ORF">MFLAVUS_009893</name>
</gene>
<feature type="chain" id="PRO_5045558499" evidence="1">
    <location>
        <begin position="22"/>
        <end position="131"/>
    </location>
</feature>
<protein>
    <submittedName>
        <fullName evidence="2">Uncharacterized protein</fullName>
    </submittedName>
</protein>
<feature type="signal peptide" evidence="1">
    <location>
        <begin position="1"/>
        <end position="21"/>
    </location>
</feature>
<reference evidence="2 3" key="1">
    <citation type="submission" date="2024-04" db="EMBL/GenBank/DDBJ databases">
        <title>genome sequences of Mucor flavus KT1a and Helicostylum pulchrum KT1b strains isolated from the surface of a dry-aged beef.</title>
        <authorList>
            <person name="Toyotome T."/>
            <person name="Hosono M."/>
            <person name="Torimaru M."/>
            <person name="Fukuda K."/>
            <person name="Mikami N."/>
        </authorList>
    </citation>
    <scope>NUCLEOTIDE SEQUENCE [LARGE SCALE GENOMIC DNA]</scope>
    <source>
        <strain evidence="2 3">KT1a</strain>
    </source>
</reference>
<keyword evidence="1" id="KW-0732">Signal</keyword>
<evidence type="ECO:0000313" key="3">
    <source>
        <dbReference type="Proteomes" id="UP001473302"/>
    </source>
</evidence>
<name>A0ABP9ZB64_9FUNG</name>
<organism evidence="2 3">
    <name type="scientific">Mucor flavus</name>
    <dbReference type="NCBI Taxonomy" id="439312"/>
    <lineage>
        <taxon>Eukaryota</taxon>
        <taxon>Fungi</taxon>
        <taxon>Fungi incertae sedis</taxon>
        <taxon>Mucoromycota</taxon>
        <taxon>Mucoromycotina</taxon>
        <taxon>Mucoromycetes</taxon>
        <taxon>Mucorales</taxon>
        <taxon>Mucorineae</taxon>
        <taxon>Mucoraceae</taxon>
        <taxon>Mucor</taxon>
    </lineage>
</organism>
<keyword evidence="3" id="KW-1185">Reference proteome</keyword>
<comment type="caution">
    <text evidence="2">The sequence shown here is derived from an EMBL/GenBank/DDBJ whole genome shotgun (WGS) entry which is preliminary data.</text>
</comment>